<organism evidence="2 3">
    <name type="scientific">Exilibacterium tricleocarpae</name>
    <dbReference type="NCBI Taxonomy" id="2591008"/>
    <lineage>
        <taxon>Bacteria</taxon>
        <taxon>Pseudomonadati</taxon>
        <taxon>Pseudomonadota</taxon>
        <taxon>Gammaproteobacteria</taxon>
        <taxon>Cellvibrionales</taxon>
        <taxon>Cellvibrionaceae</taxon>
        <taxon>Exilibacterium</taxon>
    </lineage>
</organism>
<feature type="signal peptide" evidence="1">
    <location>
        <begin position="1"/>
        <end position="24"/>
    </location>
</feature>
<evidence type="ECO:0000256" key="1">
    <source>
        <dbReference type="SAM" id="SignalP"/>
    </source>
</evidence>
<evidence type="ECO:0000313" key="3">
    <source>
        <dbReference type="Proteomes" id="UP000319732"/>
    </source>
</evidence>
<dbReference type="Proteomes" id="UP000319732">
    <property type="component" value="Unassembled WGS sequence"/>
</dbReference>
<dbReference type="AlphaFoldDB" id="A0A545STC1"/>
<dbReference type="EMBL" id="VHSG01000029">
    <property type="protein sequence ID" value="TQV68185.1"/>
    <property type="molecule type" value="Genomic_DNA"/>
</dbReference>
<evidence type="ECO:0000313" key="2">
    <source>
        <dbReference type="EMBL" id="TQV68185.1"/>
    </source>
</evidence>
<protein>
    <recommendedName>
        <fullName evidence="4">Peptidase C-terminal archaeal/bacterial domain-containing protein</fullName>
    </recommendedName>
</protein>
<accession>A0A545STC1</accession>
<keyword evidence="3" id="KW-1185">Reference proteome</keyword>
<keyword evidence="1" id="KW-0732">Signal</keyword>
<comment type="caution">
    <text evidence="2">The sequence shown here is derived from an EMBL/GenBank/DDBJ whole genome shotgun (WGS) entry which is preliminary data.</text>
</comment>
<name>A0A545STC1_9GAMM</name>
<proteinExistence type="predicted"/>
<reference evidence="2 3" key="1">
    <citation type="submission" date="2019-06" db="EMBL/GenBank/DDBJ databases">
        <title>Whole genome sequence for Cellvibrionaceae sp. R142.</title>
        <authorList>
            <person name="Wang G."/>
        </authorList>
    </citation>
    <scope>NUCLEOTIDE SEQUENCE [LARGE SCALE GENOMIC DNA]</scope>
    <source>
        <strain evidence="2 3">R142</strain>
    </source>
</reference>
<dbReference type="RefSeq" id="WP_142929526.1">
    <property type="nucleotide sequence ID" value="NZ_ML660107.1"/>
</dbReference>
<feature type="chain" id="PRO_5022237261" description="Peptidase C-terminal archaeal/bacterial domain-containing protein" evidence="1">
    <location>
        <begin position="25"/>
        <end position="666"/>
    </location>
</feature>
<sequence length="666" mass="74207">MEKKRTYHLAFYCALLLSFFCTKAMSQGVDISQCYLDIAVGTTVTNTWVQSCTSVNRINNQDPYNPRPVPAKYFTFQLDRDADIRVSITGGFNRHLFLIEGPTPNTTPLLSFQESLIETWLPSGTYTIEATSTSLSNFELELVFNDLGNPECVQPLELGTSIADGWTPNCESQHRDVFDPYGPNPGAPFRAKYFTFSLAEATDISIDIDSTVSTYLYILDGTGEFAPPIQEFNGNYYVTNLSAGDYTIELTTVSRYAPGQFVIDVQPRGLQTVCEKELVPNSTIVDEWSAGCPILSWMPDPNDPYAGINPERANYYTFSSQEPQDFNFIRLFGDSAVLLNLYEAGNFNQTIASTRTTHGSPSNGFDIRLDPGSYALEVTAYDELAIGQYSFRANRYNTSACQSNIALGDTFIQGLIAEGCDSLFRFYSGNGDPYGPQPGNYYAKQFAFTLTEPRIVRAFTFLQSQPSYLYLAKQESPAPLLLTESFPENDFDVSRSQTIVRELDAGDYLLEITTQYPQRESRFRLDLGQSTVACDRFIRLSQPRTGTLSGFGSGPCLSMFKAPIFNNDPYGPNHGLQYFYAQSYTFEVDTSGDYQIKTTSTNLESHLFLVEGPNIYGDPLVDQAQVLNGENTVNIWLEPGYYTVEVTSKEVQDTGAFVLSVTPANP</sequence>
<evidence type="ECO:0008006" key="4">
    <source>
        <dbReference type="Google" id="ProtNLM"/>
    </source>
</evidence>
<dbReference type="OrthoDB" id="8893233at2"/>
<gene>
    <name evidence="2" type="ORF">FKG94_24175</name>
</gene>